<dbReference type="Pfam" id="PF01266">
    <property type="entry name" value="DAO"/>
    <property type="match status" value="2"/>
</dbReference>
<dbReference type="EMBL" id="CP013189">
    <property type="protein sequence ID" value="ALO46393.1"/>
    <property type="molecule type" value="Genomic_DNA"/>
</dbReference>
<evidence type="ECO:0000256" key="5">
    <source>
        <dbReference type="ARBA" id="ARBA00023002"/>
    </source>
</evidence>
<sequence precursor="true">MQRRNFLKGAAALLGTVPIQSALSAQPAPASQENATPDTSAHMLSSSRGLAPIIATPDRIIEMNVCTRPFRLQGPRIQDERIGRKNVVHNYGHGGSGWSLSWGTGRMAVQLAAAHGRRELAVIGCGAIGLTTALVAQEAGYRVTIYAKERPPYVSSHRATGSFTPDSRIVSAQHAPAFASQWEQMARYSFRRFQSYLGVDSHPIEWRDMYSLSDRPPGSPRTPEHHHRPPRTTTVPSAQ</sequence>
<dbReference type="GO" id="GO:0071949">
    <property type="term" value="F:FAD binding"/>
    <property type="evidence" value="ECO:0007669"/>
    <property type="project" value="InterPro"/>
</dbReference>
<feature type="compositionally biased region" description="Polar residues" evidence="9">
    <location>
        <begin position="33"/>
        <end position="43"/>
    </location>
</feature>
<dbReference type="PANTHER" id="PTHR11530:SF11">
    <property type="entry name" value="D-ASPARTATE OXIDASE"/>
    <property type="match status" value="1"/>
</dbReference>
<keyword evidence="4" id="KW-0274">FAD</keyword>
<dbReference type="EC" id="1.4.3.3" evidence="6"/>
<evidence type="ECO:0000256" key="3">
    <source>
        <dbReference type="ARBA" id="ARBA00022630"/>
    </source>
</evidence>
<gene>
    <name evidence="12" type="ORF">PS2015_1742</name>
</gene>
<evidence type="ECO:0000256" key="6">
    <source>
        <dbReference type="ARBA" id="ARBA00039101"/>
    </source>
</evidence>
<comment type="cofactor">
    <cofactor evidence="1">
        <name>FAD</name>
        <dbReference type="ChEBI" id="CHEBI:57692"/>
    </cofactor>
</comment>
<reference evidence="12 13" key="1">
    <citation type="submission" date="2015-11" db="EMBL/GenBank/DDBJ databases">
        <authorList>
            <person name="Zhang Y."/>
            <person name="Guo Z."/>
        </authorList>
    </citation>
    <scope>NUCLEOTIDE SEQUENCE [LARGE SCALE GENOMIC DNA]</scope>
    <source>
        <strain evidence="12 13">KCTC 32221</strain>
    </source>
</reference>
<evidence type="ECO:0000256" key="4">
    <source>
        <dbReference type="ARBA" id="ARBA00022827"/>
    </source>
</evidence>
<keyword evidence="5" id="KW-0560">Oxidoreductase</keyword>
<dbReference type="InterPro" id="IPR006076">
    <property type="entry name" value="FAD-dep_OxRdtase"/>
</dbReference>
<dbReference type="STRING" id="1249552.PS2015_1742"/>
<keyword evidence="3" id="KW-0285">Flavoprotein</keyword>
<evidence type="ECO:0000313" key="13">
    <source>
        <dbReference type="Proteomes" id="UP000065641"/>
    </source>
</evidence>
<dbReference type="PROSITE" id="PS51318">
    <property type="entry name" value="TAT"/>
    <property type="match status" value="1"/>
</dbReference>
<feature type="domain" description="FAD dependent oxidoreductase" evidence="11">
    <location>
        <begin position="32"/>
        <end position="111"/>
    </location>
</feature>
<dbReference type="AlphaFoldDB" id="A0A0S2KDR7"/>
<protein>
    <recommendedName>
        <fullName evidence="7">D-amino-acid oxidase</fullName>
        <ecNumber evidence="6">1.4.3.3</ecNumber>
    </recommendedName>
</protein>
<dbReference type="PATRIC" id="fig|1249552.3.peg.1746"/>
<evidence type="ECO:0000256" key="1">
    <source>
        <dbReference type="ARBA" id="ARBA00001974"/>
    </source>
</evidence>
<dbReference type="InterPro" id="IPR023209">
    <property type="entry name" value="DAO"/>
</dbReference>
<feature type="region of interest" description="Disordered" evidence="9">
    <location>
        <begin position="210"/>
        <end position="239"/>
    </location>
</feature>
<dbReference type="OrthoDB" id="246701at2"/>
<feature type="chain" id="PRO_5006601545" description="D-amino-acid oxidase" evidence="10">
    <location>
        <begin position="25"/>
        <end position="239"/>
    </location>
</feature>
<keyword evidence="13" id="KW-1185">Reference proteome</keyword>
<evidence type="ECO:0000256" key="10">
    <source>
        <dbReference type="SAM" id="SignalP"/>
    </source>
</evidence>
<evidence type="ECO:0000256" key="8">
    <source>
        <dbReference type="ARBA" id="ARBA00049547"/>
    </source>
</evidence>
<feature type="signal peptide" evidence="10">
    <location>
        <begin position="1"/>
        <end position="24"/>
    </location>
</feature>
<dbReference type="GO" id="GO:0005737">
    <property type="term" value="C:cytoplasm"/>
    <property type="evidence" value="ECO:0007669"/>
    <property type="project" value="TreeGrafter"/>
</dbReference>
<dbReference type="KEGG" id="pspi:PS2015_1742"/>
<dbReference type="SUPFAM" id="SSF51971">
    <property type="entry name" value="Nucleotide-binding domain"/>
    <property type="match status" value="2"/>
</dbReference>
<dbReference type="Gene3D" id="3.40.50.720">
    <property type="entry name" value="NAD(P)-binding Rossmann-like Domain"/>
    <property type="match status" value="2"/>
</dbReference>
<evidence type="ECO:0000256" key="2">
    <source>
        <dbReference type="ARBA" id="ARBA00006730"/>
    </source>
</evidence>
<keyword evidence="10" id="KW-0732">Signal</keyword>
<evidence type="ECO:0000256" key="9">
    <source>
        <dbReference type="SAM" id="MobiDB-lite"/>
    </source>
</evidence>
<dbReference type="GO" id="GO:0019478">
    <property type="term" value="P:D-amino acid catabolic process"/>
    <property type="evidence" value="ECO:0007669"/>
    <property type="project" value="TreeGrafter"/>
</dbReference>
<comment type="catalytic activity">
    <reaction evidence="8">
        <text>a D-alpha-amino acid + O2 + H2O = a 2-oxocarboxylate + H2O2 + NH4(+)</text>
        <dbReference type="Rhea" id="RHEA:21816"/>
        <dbReference type="ChEBI" id="CHEBI:15377"/>
        <dbReference type="ChEBI" id="CHEBI:15379"/>
        <dbReference type="ChEBI" id="CHEBI:16240"/>
        <dbReference type="ChEBI" id="CHEBI:28938"/>
        <dbReference type="ChEBI" id="CHEBI:35179"/>
        <dbReference type="ChEBI" id="CHEBI:59871"/>
        <dbReference type="EC" id="1.4.3.3"/>
    </reaction>
    <physiologicalReaction direction="left-to-right" evidence="8">
        <dbReference type="Rhea" id="RHEA:21817"/>
    </physiologicalReaction>
</comment>
<dbReference type="InterPro" id="IPR006311">
    <property type="entry name" value="TAT_signal"/>
</dbReference>
<organism evidence="12 13">
    <name type="scientific">Pseudohongiella spirulinae</name>
    <dbReference type="NCBI Taxonomy" id="1249552"/>
    <lineage>
        <taxon>Bacteria</taxon>
        <taxon>Pseudomonadati</taxon>
        <taxon>Pseudomonadota</taxon>
        <taxon>Gammaproteobacteria</taxon>
        <taxon>Pseudomonadales</taxon>
        <taxon>Pseudohongiellaceae</taxon>
        <taxon>Pseudohongiella</taxon>
    </lineage>
</organism>
<dbReference type="Gene3D" id="3.30.9.10">
    <property type="entry name" value="D-Amino Acid Oxidase, subunit A, domain 2"/>
    <property type="match status" value="1"/>
</dbReference>
<dbReference type="Proteomes" id="UP000065641">
    <property type="component" value="Chromosome"/>
</dbReference>
<name>A0A0S2KDR7_9GAMM</name>
<evidence type="ECO:0000256" key="7">
    <source>
        <dbReference type="ARBA" id="ARBA00039751"/>
    </source>
</evidence>
<proteinExistence type="inferred from homology"/>
<comment type="similarity">
    <text evidence="2">Belongs to the DAMOX/DASOX family.</text>
</comment>
<accession>A0A0S2KDR7</accession>
<dbReference type="RefSeq" id="WP_058021834.1">
    <property type="nucleotide sequence ID" value="NZ_CP013189.1"/>
</dbReference>
<dbReference type="PANTHER" id="PTHR11530">
    <property type="entry name" value="D-AMINO ACID OXIDASE"/>
    <property type="match status" value="1"/>
</dbReference>
<evidence type="ECO:0000313" key="12">
    <source>
        <dbReference type="EMBL" id="ALO46393.1"/>
    </source>
</evidence>
<evidence type="ECO:0000259" key="11">
    <source>
        <dbReference type="Pfam" id="PF01266"/>
    </source>
</evidence>
<feature type="region of interest" description="Disordered" evidence="9">
    <location>
        <begin position="24"/>
        <end position="43"/>
    </location>
</feature>
<feature type="domain" description="FAD dependent oxidoreductase" evidence="11">
    <location>
        <begin position="120"/>
        <end position="197"/>
    </location>
</feature>
<dbReference type="GO" id="GO:0003884">
    <property type="term" value="F:D-amino-acid oxidase activity"/>
    <property type="evidence" value="ECO:0007669"/>
    <property type="project" value="UniProtKB-EC"/>
</dbReference>